<feature type="transmembrane region" description="Helical" evidence="8">
    <location>
        <begin position="12"/>
        <end position="35"/>
    </location>
</feature>
<dbReference type="RefSeq" id="WP_061609372.1">
    <property type="nucleotide sequence ID" value="NZ_JEMA01000595.1"/>
</dbReference>
<comment type="similarity">
    <text evidence="8">Belongs to the binding-protein-dependent transport system permease family.</text>
</comment>
<evidence type="ECO:0000256" key="4">
    <source>
        <dbReference type="ARBA" id="ARBA00022989"/>
    </source>
</evidence>
<dbReference type="InterPro" id="IPR000515">
    <property type="entry name" value="MetI-like"/>
</dbReference>
<dbReference type="FunFam" id="1.10.3720.10:FF:000001">
    <property type="entry name" value="Glycine betaine ABC transporter, permease"/>
    <property type="match status" value="1"/>
</dbReference>
<dbReference type="InterPro" id="IPR035906">
    <property type="entry name" value="MetI-like_sf"/>
</dbReference>
<keyword evidence="4 8" id="KW-1133">Transmembrane helix</keyword>
<feature type="transmembrane region" description="Helical" evidence="8">
    <location>
        <begin position="132"/>
        <end position="156"/>
    </location>
</feature>
<evidence type="ECO:0000256" key="3">
    <source>
        <dbReference type="ARBA" id="ARBA00022692"/>
    </source>
</evidence>
<sequence length="504" mass="53509">MNEQLALLPGRLLAHLELTLVALLVGAGVSVPLGVLVSRARRLEQPVLAVASVIQTVPSLALLAFMVPALAAIGAASIGYLPALIGLVLYSVLPVLRNTVVGLSSVDPALIEAADGVGMTPGQRLRRVELPLAMPVIVAGIRTATVWTVGTATLSTPIGAESLGNYIFTGLQTRNTAAVLVGCAAAAALALFLDGTVRALEVGLRRRRRGLVAAAALALALLYAITAVSFARGALGGSARKIAIGSKTFTEQYILSRVLAGKIQRDTGLPTETVESLGSTVAFDALRTGQIDAYVDYSGTLWATVMKRSDLPADPGEVLRGVKRYLLEEHGIVVAAALGFENTYALALRRELAERIGARTIGDLVPAARSMTIGGDYEFFQRAEWKTIEQRYGIAFARQRSMDPSLMYEAVRAGEVDVISAFSTDGRIVSFDLRVLEDDRRAIPPYDAVVLASARLAREHPEVVEALRGLEGKIDAARMRELNVAVDERGKSPAEAAETLLRGL</sequence>
<evidence type="ECO:0000256" key="7">
    <source>
        <dbReference type="ARBA" id="ARBA00035652"/>
    </source>
</evidence>
<comment type="similarity">
    <text evidence="6">In the C-terminal section; belongs to the OsmX family.</text>
</comment>
<dbReference type="Pfam" id="PF04069">
    <property type="entry name" value="OpuAC"/>
    <property type="match status" value="1"/>
</dbReference>
<feature type="transmembrane region" description="Helical" evidence="8">
    <location>
        <begin position="73"/>
        <end position="93"/>
    </location>
</feature>
<dbReference type="Gene3D" id="3.40.190.120">
    <property type="entry name" value="Osmoprotection protein (prox), domain 2"/>
    <property type="match status" value="1"/>
</dbReference>
<evidence type="ECO:0000256" key="2">
    <source>
        <dbReference type="ARBA" id="ARBA00022448"/>
    </source>
</evidence>
<dbReference type="CDD" id="cd13607">
    <property type="entry name" value="PBP2_AfProX_like"/>
    <property type="match status" value="1"/>
</dbReference>
<dbReference type="Gene3D" id="3.40.190.10">
    <property type="entry name" value="Periplasmic binding protein-like II"/>
    <property type="match status" value="1"/>
</dbReference>
<evidence type="ECO:0000256" key="8">
    <source>
        <dbReference type="RuleBase" id="RU363032"/>
    </source>
</evidence>
<dbReference type="Gene3D" id="1.10.3720.10">
    <property type="entry name" value="MetI-like"/>
    <property type="match status" value="1"/>
</dbReference>
<dbReference type="GO" id="GO:0031460">
    <property type="term" value="P:glycine betaine transport"/>
    <property type="evidence" value="ECO:0007669"/>
    <property type="project" value="UniProtKB-ARBA"/>
</dbReference>
<dbReference type="PANTHER" id="PTHR30177:SF4">
    <property type="entry name" value="OSMOPROTECTANT IMPORT PERMEASE PROTEIN OSMW"/>
    <property type="match status" value="1"/>
</dbReference>
<dbReference type="Proteomes" id="UP000075260">
    <property type="component" value="Unassembled WGS sequence"/>
</dbReference>
<gene>
    <name evidence="10" type="ORF">BE15_44080</name>
</gene>
<dbReference type="InterPro" id="IPR041894">
    <property type="entry name" value="PBP2_ProX-like"/>
</dbReference>
<dbReference type="SUPFAM" id="SSF161098">
    <property type="entry name" value="MetI-like"/>
    <property type="match status" value="1"/>
</dbReference>
<dbReference type="GO" id="GO:0022857">
    <property type="term" value="F:transmembrane transporter activity"/>
    <property type="evidence" value="ECO:0007669"/>
    <property type="project" value="InterPro"/>
</dbReference>
<evidence type="ECO:0000313" key="11">
    <source>
        <dbReference type="Proteomes" id="UP000075260"/>
    </source>
</evidence>
<keyword evidence="3 8" id="KW-0812">Transmembrane</keyword>
<comment type="subcellular location">
    <subcellularLocation>
        <location evidence="1 8">Cell membrane</location>
        <topology evidence="1 8">Multi-pass membrane protein</topology>
    </subcellularLocation>
</comment>
<dbReference type="PANTHER" id="PTHR30177">
    <property type="entry name" value="GLYCINE BETAINE/L-PROLINE TRANSPORT SYSTEM PERMEASE PROTEIN PROW"/>
    <property type="match status" value="1"/>
</dbReference>
<dbReference type="CDD" id="cd06261">
    <property type="entry name" value="TM_PBP2"/>
    <property type="match status" value="1"/>
</dbReference>
<evidence type="ECO:0000259" key="9">
    <source>
        <dbReference type="PROSITE" id="PS50928"/>
    </source>
</evidence>
<dbReference type="InterPro" id="IPR007210">
    <property type="entry name" value="ABC_Gly_betaine_transp_sub-bd"/>
</dbReference>
<dbReference type="Pfam" id="PF00528">
    <property type="entry name" value="BPD_transp_1"/>
    <property type="match status" value="1"/>
</dbReference>
<comment type="caution">
    <text evidence="10">The sequence shown here is derived from an EMBL/GenBank/DDBJ whole genome shotgun (WGS) entry which is preliminary data.</text>
</comment>
<accession>A0A150QJ78</accession>
<protein>
    <submittedName>
        <fullName evidence="10">ABC transporter permease</fullName>
    </submittedName>
</protein>
<dbReference type="GO" id="GO:0043190">
    <property type="term" value="C:ATP-binding cassette (ABC) transporter complex"/>
    <property type="evidence" value="ECO:0007669"/>
    <property type="project" value="InterPro"/>
</dbReference>
<dbReference type="PROSITE" id="PS50928">
    <property type="entry name" value="ABC_TM1"/>
    <property type="match status" value="1"/>
</dbReference>
<feature type="domain" description="ABC transmembrane type-1" evidence="9">
    <location>
        <begin position="12"/>
        <end position="202"/>
    </location>
</feature>
<evidence type="ECO:0000256" key="5">
    <source>
        <dbReference type="ARBA" id="ARBA00023136"/>
    </source>
</evidence>
<dbReference type="AlphaFoldDB" id="A0A150QJ78"/>
<name>A0A150QJ78_SORCE</name>
<evidence type="ECO:0000256" key="1">
    <source>
        <dbReference type="ARBA" id="ARBA00004651"/>
    </source>
</evidence>
<dbReference type="OrthoDB" id="9781705at2"/>
<keyword evidence="5 8" id="KW-0472">Membrane</keyword>
<evidence type="ECO:0000256" key="6">
    <source>
        <dbReference type="ARBA" id="ARBA00035642"/>
    </source>
</evidence>
<reference evidence="10 11" key="1">
    <citation type="submission" date="2014-02" db="EMBL/GenBank/DDBJ databases">
        <title>The small core and large imbalanced accessory genome model reveals a collaborative survival strategy of Sorangium cellulosum strains in nature.</title>
        <authorList>
            <person name="Han K."/>
            <person name="Peng R."/>
            <person name="Blom J."/>
            <person name="Li Y.-Z."/>
        </authorList>
    </citation>
    <scope>NUCLEOTIDE SEQUENCE [LARGE SCALE GENOMIC DNA]</scope>
    <source>
        <strain evidence="10 11">So0008-312</strain>
    </source>
</reference>
<evidence type="ECO:0000313" key="10">
    <source>
        <dbReference type="EMBL" id="KYF68057.1"/>
    </source>
</evidence>
<dbReference type="SUPFAM" id="SSF53850">
    <property type="entry name" value="Periplasmic binding protein-like II"/>
    <property type="match status" value="1"/>
</dbReference>
<proteinExistence type="inferred from homology"/>
<dbReference type="EMBL" id="JEMA01000595">
    <property type="protein sequence ID" value="KYF68057.1"/>
    <property type="molecule type" value="Genomic_DNA"/>
</dbReference>
<organism evidence="10 11">
    <name type="scientific">Sorangium cellulosum</name>
    <name type="common">Polyangium cellulosum</name>
    <dbReference type="NCBI Taxonomy" id="56"/>
    <lineage>
        <taxon>Bacteria</taxon>
        <taxon>Pseudomonadati</taxon>
        <taxon>Myxococcota</taxon>
        <taxon>Polyangia</taxon>
        <taxon>Polyangiales</taxon>
        <taxon>Polyangiaceae</taxon>
        <taxon>Sorangium</taxon>
    </lineage>
</organism>
<feature type="transmembrane region" description="Helical" evidence="8">
    <location>
        <begin position="209"/>
        <end position="231"/>
    </location>
</feature>
<comment type="similarity">
    <text evidence="7">In the N-terminal section; belongs to the binding-protein-dependent transport system permease family.</text>
</comment>
<dbReference type="InterPro" id="IPR051204">
    <property type="entry name" value="ABC_transp_perm/SBD"/>
</dbReference>
<feature type="transmembrane region" description="Helical" evidence="8">
    <location>
        <begin position="176"/>
        <end position="197"/>
    </location>
</feature>
<keyword evidence="2 8" id="KW-0813">Transport</keyword>
<feature type="transmembrane region" description="Helical" evidence="8">
    <location>
        <begin position="47"/>
        <end position="67"/>
    </location>
</feature>